<evidence type="ECO:0000256" key="1">
    <source>
        <dbReference type="ARBA" id="ARBA00006821"/>
    </source>
</evidence>
<sequence length="451" mass="53021">MRWTNFLHIYQPPTQKEIWVRRIAEESYRKVFSGLLKIPRARLSLNISGVLCELLERFGGQDVLDSINKLLKNGNIEITGSAKYHAFLPLLPENEIKRQIILNEEVLNKYFGKHWKKRGFFSPEMAYSHKIAKVAHELGYKWIIIDELGFPPDQKISRDKIYKIKGLDDFYVFFRERNLSFIILSAQVGTVPVILKYLGSRLEKDEYVVTAMDGETFGHHRPGLETLLFDLLEERKIEPMMISDLVEKFSGREVVEPLDSTWAVTKKDIASRLPFSRWKSPDNIIHHHQWQLTDLAVEAANRLPQSSRTRRLLDEALHSDQYWWASAKPWWSLEMMERGAFELKSVVLESSAATDIEKQKAEELYKDIIYTGFQWQRSGLVDEMSRQEDEEIIEMMEEKEKLFITRAEYGKMIKTLTEQMRLAAESQEYHRAAMIKDRIRELEEEMKKTKI</sequence>
<comment type="caution">
    <text evidence="4">The sequence shown here is derived from an EMBL/GenBank/DDBJ whole genome shotgun (WGS) entry which is preliminary data.</text>
</comment>
<dbReference type="InterPro" id="IPR011330">
    <property type="entry name" value="Glyco_hydro/deAcase_b/a-brl"/>
</dbReference>
<organism evidence="4 5">
    <name type="scientific">Candidatus Azambacteria bacterium RIFCSPLOWO2_02_FULL_44_14</name>
    <dbReference type="NCBI Taxonomy" id="1797306"/>
    <lineage>
        <taxon>Bacteria</taxon>
        <taxon>Candidatus Azamiibacteriota</taxon>
    </lineage>
</organism>
<accession>A0A1F5C9Y3</accession>
<evidence type="ECO:0000313" key="5">
    <source>
        <dbReference type="Proteomes" id="UP000177197"/>
    </source>
</evidence>
<gene>
    <name evidence="4" type="ORF">A3I30_03100</name>
</gene>
<dbReference type="Pfam" id="PF03065">
    <property type="entry name" value="Glyco_hydro_57"/>
    <property type="match status" value="1"/>
</dbReference>
<dbReference type="GO" id="GO:0003824">
    <property type="term" value="F:catalytic activity"/>
    <property type="evidence" value="ECO:0007669"/>
    <property type="project" value="InterPro"/>
</dbReference>
<dbReference type="Pfam" id="PF02151">
    <property type="entry name" value="UVR"/>
    <property type="match status" value="1"/>
</dbReference>
<protein>
    <recommendedName>
        <fullName evidence="3">UVR domain-containing protein</fullName>
    </recommendedName>
</protein>
<dbReference type="Gene3D" id="4.10.860.10">
    <property type="entry name" value="UVR domain"/>
    <property type="match status" value="1"/>
</dbReference>
<evidence type="ECO:0000259" key="3">
    <source>
        <dbReference type="PROSITE" id="PS50151"/>
    </source>
</evidence>
<evidence type="ECO:0000256" key="2">
    <source>
        <dbReference type="ARBA" id="ARBA00023277"/>
    </source>
</evidence>
<dbReference type="InterPro" id="IPR004300">
    <property type="entry name" value="Glyco_hydro_57_N"/>
</dbReference>
<dbReference type="Proteomes" id="UP000177197">
    <property type="component" value="Unassembled WGS sequence"/>
</dbReference>
<evidence type="ECO:0000313" key="4">
    <source>
        <dbReference type="EMBL" id="OGD39666.1"/>
    </source>
</evidence>
<proteinExistence type="inferred from homology"/>
<dbReference type="Gene3D" id="3.20.110.20">
    <property type="match status" value="1"/>
</dbReference>
<dbReference type="InterPro" id="IPR036876">
    <property type="entry name" value="UVR_dom_sf"/>
</dbReference>
<dbReference type="EMBL" id="MEYV01000021">
    <property type="protein sequence ID" value="OGD39666.1"/>
    <property type="molecule type" value="Genomic_DNA"/>
</dbReference>
<dbReference type="SUPFAM" id="SSF88713">
    <property type="entry name" value="Glycoside hydrolase/deacetylase"/>
    <property type="match status" value="1"/>
</dbReference>
<dbReference type="SUPFAM" id="SSF46600">
    <property type="entry name" value="C-terminal UvrC-binding domain of UvrB"/>
    <property type="match status" value="1"/>
</dbReference>
<name>A0A1F5C9Y3_9BACT</name>
<comment type="similarity">
    <text evidence="1">Belongs to the glycosyl hydrolase 57 family.</text>
</comment>
<feature type="domain" description="UVR" evidence="3">
    <location>
        <begin position="410"/>
        <end position="445"/>
    </location>
</feature>
<dbReference type="InterPro" id="IPR052046">
    <property type="entry name" value="GH57_Enzymes"/>
</dbReference>
<keyword evidence="2" id="KW-0119">Carbohydrate metabolism</keyword>
<dbReference type="AlphaFoldDB" id="A0A1F5C9Y3"/>
<dbReference type="GO" id="GO:0005975">
    <property type="term" value="P:carbohydrate metabolic process"/>
    <property type="evidence" value="ECO:0007669"/>
    <property type="project" value="InterPro"/>
</dbReference>
<reference evidence="4 5" key="1">
    <citation type="journal article" date="2016" name="Nat. Commun.">
        <title>Thousands of microbial genomes shed light on interconnected biogeochemical processes in an aquifer system.</title>
        <authorList>
            <person name="Anantharaman K."/>
            <person name="Brown C.T."/>
            <person name="Hug L.A."/>
            <person name="Sharon I."/>
            <person name="Castelle C.J."/>
            <person name="Probst A.J."/>
            <person name="Thomas B.C."/>
            <person name="Singh A."/>
            <person name="Wilkins M.J."/>
            <person name="Karaoz U."/>
            <person name="Brodie E.L."/>
            <person name="Williams K.H."/>
            <person name="Hubbard S.S."/>
            <person name="Banfield J.F."/>
        </authorList>
    </citation>
    <scope>NUCLEOTIDE SEQUENCE [LARGE SCALE GENOMIC DNA]</scope>
</reference>
<dbReference type="InterPro" id="IPR001943">
    <property type="entry name" value="UVR_dom"/>
</dbReference>
<dbReference type="PANTHER" id="PTHR36306:SF1">
    <property type="entry name" value="ALPHA-AMYLASE-RELATED"/>
    <property type="match status" value="1"/>
</dbReference>
<dbReference type="PANTHER" id="PTHR36306">
    <property type="entry name" value="ALPHA-AMYLASE-RELATED-RELATED"/>
    <property type="match status" value="1"/>
</dbReference>
<dbReference type="PROSITE" id="PS50151">
    <property type="entry name" value="UVR"/>
    <property type="match status" value="1"/>
</dbReference>